<feature type="compositionally biased region" description="Polar residues" evidence="2">
    <location>
        <begin position="133"/>
        <end position="143"/>
    </location>
</feature>
<name>A0A2Z7BYN1_9LAMI</name>
<evidence type="ECO:0000313" key="4">
    <source>
        <dbReference type="EMBL" id="KZV39752.1"/>
    </source>
</evidence>
<feature type="region of interest" description="Disordered" evidence="2">
    <location>
        <begin position="192"/>
        <end position="228"/>
    </location>
</feature>
<comment type="similarity">
    <text evidence="1">Belongs to the remorin family.</text>
</comment>
<keyword evidence="5" id="KW-1185">Reference proteome</keyword>
<feature type="region of interest" description="Disordered" evidence="2">
    <location>
        <begin position="1"/>
        <end position="30"/>
    </location>
</feature>
<accession>A0A2Z7BYN1</accession>
<sequence length="332" mass="36135">MRKNSGSLRNSGTYTSPGTPEHGDIGMVETPKGWSSERAMLNSSSRRHITYAAALIPFNSGRALPSKWDDAERWIRSPVMGHESFNGATVLKSFVANAMSKGFSSYDAGTGAKSGHLYCENAVDRSTSVPGLSNFLGETSAPSSREVGLDDGTKEEDGIVSCGGHMSTQMSPEERVNSSSKRTFLYSILASSSLGPNSNPGAEDETRDVQVDKRASTGQQSKKQGERNVEKLKNVQAKLLREEAKISAWENLQQAKADAAIQKLEMKLEKKRSVSMDKILNKLRAAQMKADAMRNSVLSERHENRTRRISCLGSSCGIFVNLPSLVAREDSP</sequence>
<dbReference type="OrthoDB" id="648416at2759"/>
<feature type="domain" description="Remorin C-terminal" evidence="3">
    <location>
        <begin position="230"/>
        <end position="305"/>
    </location>
</feature>
<feature type="region of interest" description="Disordered" evidence="2">
    <location>
        <begin position="133"/>
        <end position="156"/>
    </location>
</feature>
<evidence type="ECO:0000256" key="1">
    <source>
        <dbReference type="ARBA" id="ARBA00005711"/>
    </source>
</evidence>
<dbReference type="Proteomes" id="UP000250235">
    <property type="component" value="Unassembled WGS sequence"/>
</dbReference>
<reference evidence="4 5" key="1">
    <citation type="journal article" date="2015" name="Proc. Natl. Acad. Sci. U.S.A.">
        <title>The resurrection genome of Boea hygrometrica: A blueprint for survival of dehydration.</title>
        <authorList>
            <person name="Xiao L."/>
            <person name="Yang G."/>
            <person name="Zhang L."/>
            <person name="Yang X."/>
            <person name="Zhao S."/>
            <person name="Ji Z."/>
            <person name="Zhou Q."/>
            <person name="Hu M."/>
            <person name="Wang Y."/>
            <person name="Chen M."/>
            <person name="Xu Y."/>
            <person name="Jin H."/>
            <person name="Xiao X."/>
            <person name="Hu G."/>
            <person name="Bao F."/>
            <person name="Hu Y."/>
            <person name="Wan P."/>
            <person name="Li L."/>
            <person name="Deng X."/>
            <person name="Kuang T."/>
            <person name="Xiang C."/>
            <person name="Zhu J.K."/>
            <person name="Oliver M.J."/>
            <person name="He Y."/>
        </authorList>
    </citation>
    <scope>NUCLEOTIDE SEQUENCE [LARGE SCALE GENOMIC DNA]</scope>
    <source>
        <strain evidence="5">cv. XS01</strain>
    </source>
</reference>
<feature type="compositionally biased region" description="Polar residues" evidence="2">
    <location>
        <begin position="1"/>
        <end position="18"/>
    </location>
</feature>
<evidence type="ECO:0000256" key="2">
    <source>
        <dbReference type="SAM" id="MobiDB-lite"/>
    </source>
</evidence>
<organism evidence="4 5">
    <name type="scientific">Dorcoceras hygrometricum</name>
    <dbReference type="NCBI Taxonomy" id="472368"/>
    <lineage>
        <taxon>Eukaryota</taxon>
        <taxon>Viridiplantae</taxon>
        <taxon>Streptophyta</taxon>
        <taxon>Embryophyta</taxon>
        <taxon>Tracheophyta</taxon>
        <taxon>Spermatophyta</taxon>
        <taxon>Magnoliopsida</taxon>
        <taxon>eudicotyledons</taxon>
        <taxon>Gunneridae</taxon>
        <taxon>Pentapetalae</taxon>
        <taxon>asterids</taxon>
        <taxon>lamiids</taxon>
        <taxon>Lamiales</taxon>
        <taxon>Gesneriaceae</taxon>
        <taxon>Didymocarpoideae</taxon>
        <taxon>Trichosporeae</taxon>
        <taxon>Loxocarpinae</taxon>
        <taxon>Dorcoceras</taxon>
    </lineage>
</organism>
<protein>
    <recommendedName>
        <fullName evidence="3">Remorin C-terminal domain-containing protein</fullName>
    </recommendedName>
</protein>
<proteinExistence type="inferred from homology"/>
<dbReference type="AlphaFoldDB" id="A0A2Z7BYN1"/>
<dbReference type="InterPro" id="IPR005516">
    <property type="entry name" value="Remorin_C"/>
</dbReference>
<evidence type="ECO:0000259" key="3">
    <source>
        <dbReference type="Pfam" id="PF03763"/>
    </source>
</evidence>
<dbReference type="Pfam" id="PF03763">
    <property type="entry name" value="Remorin_C"/>
    <property type="match status" value="1"/>
</dbReference>
<dbReference type="PANTHER" id="PTHR31471:SF2">
    <property type="entry name" value="REMORIN FAMILY PROTEIN"/>
    <property type="match status" value="1"/>
</dbReference>
<dbReference type="PANTHER" id="PTHR31471">
    <property type="entry name" value="OS02G0116800 PROTEIN"/>
    <property type="match status" value="1"/>
</dbReference>
<dbReference type="EMBL" id="KV000896">
    <property type="protein sequence ID" value="KZV39752.1"/>
    <property type="molecule type" value="Genomic_DNA"/>
</dbReference>
<feature type="compositionally biased region" description="Basic and acidic residues" evidence="2">
    <location>
        <begin position="147"/>
        <end position="156"/>
    </location>
</feature>
<evidence type="ECO:0000313" key="5">
    <source>
        <dbReference type="Proteomes" id="UP000250235"/>
    </source>
</evidence>
<gene>
    <name evidence="4" type="ORF">F511_08214</name>
</gene>